<accession>A0A3Q3N8C2</accession>
<evidence type="ECO:0000313" key="6">
    <source>
        <dbReference type="Ensembl" id="ENSLBEP00000030205.1"/>
    </source>
</evidence>
<dbReference type="Ensembl" id="ENSLBET00000031611.1">
    <property type="protein sequence ID" value="ENSLBEP00000030205.1"/>
    <property type="gene ID" value="ENSLBEG00000022834.1"/>
</dbReference>
<feature type="compositionally biased region" description="Polar residues" evidence="4">
    <location>
        <begin position="387"/>
        <end position="399"/>
    </location>
</feature>
<dbReference type="PANTHER" id="PTHR21553:SF24">
    <property type="entry name" value="(E2-INDEPENDENT) E3 UBIQUITIN-CONJUGATING ENZYME FATS"/>
    <property type="match status" value="1"/>
</dbReference>
<dbReference type="GeneTree" id="ENSGT00940000153123"/>
<feature type="region of interest" description="Disordered" evidence="4">
    <location>
        <begin position="352"/>
        <end position="421"/>
    </location>
</feature>
<dbReference type="GO" id="GO:0005813">
    <property type="term" value="C:centrosome"/>
    <property type="evidence" value="ECO:0007669"/>
    <property type="project" value="UniProtKB-SubCell"/>
</dbReference>
<reference evidence="6" key="2">
    <citation type="submission" date="2025-09" db="UniProtKB">
        <authorList>
            <consortium name="Ensembl"/>
        </authorList>
    </citation>
    <scope>IDENTIFICATION</scope>
</reference>
<evidence type="ECO:0000256" key="2">
    <source>
        <dbReference type="ARBA" id="ARBA00022490"/>
    </source>
</evidence>
<dbReference type="GO" id="GO:0005829">
    <property type="term" value="C:cytosol"/>
    <property type="evidence" value="ECO:0007669"/>
    <property type="project" value="TreeGrafter"/>
</dbReference>
<protein>
    <submittedName>
        <fullName evidence="6">Uncharacterized LOC109987936</fullName>
    </submittedName>
</protein>
<dbReference type="RefSeq" id="XP_065815499.1">
    <property type="nucleotide sequence ID" value="XM_065959427.1"/>
</dbReference>
<reference evidence="6" key="1">
    <citation type="submission" date="2025-08" db="UniProtKB">
        <authorList>
            <consortium name="Ensembl"/>
        </authorList>
    </citation>
    <scope>IDENTIFICATION</scope>
</reference>
<dbReference type="PANTHER" id="PTHR21553">
    <property type="entry name" value="ALMS1-RELATED"/>
    <property type="match status" value="1"/>
</dbReference>
<evidence type="ECO:0000256" key="4">
    <source>
        <dbReference type="SAM" id="MobiDB-lite"/>
    </source>
</evidence>
<organism evidence="6 7">
    <name type="scientific">Labrus bergylta</name>
    <name type="common">ballan wrasse</name>
    <dbReference type="NCBI Taxonomy" id="56723"/>
    <lineage>
        <taxon>Eukaryota</taxon>
        <taxon>Metazoa</taxon>
        <taxon>Chordata</taxon>
        <taxon>Craniata</taxon>
        <taxon>Vertebrata</taxon>
        <taxon>Euteleostomi</taxon>
        <taxon>Actinopterygii</taxon>
        <taxon>Neopterygii</taxon>
        <taxon>Teleostei</taxon>
        <taxon>Neoteleostei</taxon>
        <taxon>Acanthomorphata</taxon>
        <taxon>Eupercaria</taxon>
        <taxon>Labriformes</taxon>
        <taxon>Labridae</taxon>
        <taxon>Labrus</taxon>
    </lineage>
</organism>
<evidence type="ECO:0000313" key="7">
    <source>
        <dbReference type="Proteomes" id="UP000261660"/>
    </source>
</evidence>
<evidence type="ECO:0000256" key="1">
    <source>
        <dbReference type="ARBA" id="ARBA00004300"/>
    </source>
</evidence>
<name>A0A3Q3N8C2_9LABR</name>
<dbReference type="Pfam" id="PF15309">
    <property type="entry name" value="ALMS_motif"/>
    <property type="match status" value="1"/>
</dbReference>
<keyword evidence="2" id="KW-0963">Cytoplasm</keyword>
<sequence length="569" mass="64034">MSGGFRNWTSPSLSTPNINEASSKDIAASLHKNVLSWGVWRGPEQKESVFLQAIAHSAFSQTADRGSYSGVSSLSRSASVPDVLGRSPKTAFSSITITSRKVLRSFSTSRETLCPSSQRQPLRVFSAHNEHFGTGILPTSRMRVPESQPDLSRQNSTIVTSNNFRQAYSPADRLAVRDWGKRKAQLVQHRQSHTESNRKEDVMGCSLIDLSSKPSYRSCVHLEVPLRSTSSVLFLDKSLCISLVGLEERRASQPTLFRSTFSIRLGGSSCRRYATKSKVAKTNLGYGRPRSAKLDGYKCNNQESNLGHCRGSLPKLRGDKVVKIAPACGVKVEVDGSDTQCLSATSGILSFRGTDRSNTKTARQKGNADEAAFPVRTDSRHKKHTFNTRSVDSRTWSKQTRSDETKERQDQDSSAEPPKVFISEKTFSSCKADSLEETPQTLSLKEALELFRPDFISRSQGRLKRLEKRAMRRRELQESNPDLVLDLREEGCRQRRKCTTPDPLSDNLFKPRERSISGREMQLRSRRIYNKLPEVTKKKEEEKKRAVSQSNRVRAEVFKKKLLDQILQR</sequence>
<evidence type="ECO:0000256" key="3">
    <source>
        <dbReference type="ARBA" id="ARBA00023212"/>
    </source>
</evidence>
<dbReference type="GO" id="GO:0005814">
    <property type="term" value="C:centriole"/>
    <property type="evidence" value="ECO:0007669"/>
    <property type="project" value="TreeGrafter"/>
</dbReference>
<keyword evidence="3" id="KW-0206">Cytoskeleton</keyword>
<feature type="domain" description="ALMS motif" evidence="5">
    <location>
        <begin position="440"/>
        <end position="569"/>
    </location>
</feature>
<dbReference type="InterPro" id="IPR029299">
    <property type="entry name" value="ALMS_motif"/>
</dbReference>
<dbReference type="InParanoid" id="A0A3Q3N8C2"/>
<feature type="compositionally biased region" description="Basic and acidic residues" evidence="4">
    <location>
        <begin position="400"/>
        <end position="411"/>
    </location>
</feature>
<dbReference type="Proteomes" id="UP000261660">
    <property type="component" value="Unplaced"/>
</dbReference>
<keyword evidence="7" id="KW-1185">Reference proteome</keyword>
<dbReference type="GeneID" id="109987936"/>
<dbReference type="AlphaFoldDB" id="A0A3Q3N8C2"/>
<dbReference type="STRING" id="56723.ENSLBEP00000030205"/>
<dbReference type="GO" id="GO:0008017">
    <property type="term" value="F:microtubule binding"/>
    <property type="evidence" value="ECO:0007669"/>
    <property type="project" value="TreeGrafter"/>
</dbReference>
<proteinExistence type="predicted"/>
<dbReference type="GO" id="GO:0046599">
    <property type="term" value="P:regulation of centriole replication"/>
    <property type="evidence" value="ECO:0007669"/>
    <property type="project" value="TreeGrafter"/>
</dbReference>
<comment type="subcellular location">
    <subcellularLocation>
        <location evidence="1">Cytoplasm</location>
        <location evidence="1">Cytoskeleton</location>
        <location evidence="1">Microtubule organizing center</location>
        <location evidence="1">Centrosome</location>
    </subcellularLocation>
</comment>
<evidence type="ECO:0000259" key="5">
    <source>
        <dbReference type="Pfam" id="PF15309"/>
    </source>
</evidence>